<dbReference type="Pfam" id="PF01928">
    <property type="entry name" value="CYTH"/>
    <property type="match status" value="1"/>
</dbReference>
<evidence type="ECO:0000259" key="2">
    <source>
        <dbReference type="PROSITE" id="PS51707"/>
    </source>
</evidence>
<dbReference type="PIRSF" id="PIRSF016487">
    <property type="entry name" value="CYTH_UCP016487"/>
    <property type="match status" value="1"/>
</dbReference>
<proteinExistence type="predicted"/>
<dbReference type="CDD" id="cd07761">
    <property type="entry name" value="CYTH-like_CthTTM-like"/>
    <property type="match status" value="1"/>
</dbReference>
<dbReference type="SMART" id="SM01118">
    <property type="entry name" value="CYTH"/>
    <property type="match status" value="1"/>
</dbReference>
<dbReference type="EMBL" id="BHVZ01000001">
    <property type="protein sequence ID" value="GCB28969.1"/>
    <property type="molecule type" value="Genomic_DNA"/>
</dbReference>
<keyword evidence="4" id="KW-1185">Reference proteome</keyword>
<feature type="active site" description="Proton acceptor" evidence="1">
    <location>
        <position position="28"/>
    </location>
</feature>
<sequence length="153" mass="17606">MEIERKFLTKELPFDITAYPCKAITQAYLSFSPTIRIRRSNTDYILTVKGKGHLAREEFELPLSEEEYNRLSLKTEGTPVCKKRYLVPIEENLTAEVDIYEGELQGLMTTEVEFSSMEAAEKFVAPAWFGRDVSEEKAYKNTSFSLYGIPKEL</sequence>
<accession>A0A401LBS0</accession>
<dbReference type="InterPro" id="IPR023577">
    <property type="entry name" value="CYTH_domain"/>
</dbReference>
<evidence type="ECO:0000313" key="4">
    <source>
        <dbReference type="Proteomes" id="UP000287361"/>
    </source>
</evidence>
<feature type="domain" description="CYTH" evidence="2">
    <location>
        <begin position="1"/>
        <end position="145"/>
    </location>
</feature>
<dbReference type="SUPFAM" id="SSF55154">
    <property type="entry name" value="CYTH-like phosphatases"/>
    <property type="match status" value="1"/>
</dbReference>
<dbReference type="PANTHER" id="PTHR40114">
    <property type="entry name" value="SLR0698 PROTEIN"/>
    <property type="match status" value="1"/>
</dbReference>
<dbReference type="Proteomes" id="UP000287361">
    <property type="component" value="Unassembled WGS sequence"/>
</dbReference>
<dbReference type="Gene3D" id="2.40.320.10">
    <property type="entry name" value="Hypothetical Protein Pfu-838710-001"/>
    <property type="match status" value="1"/>
</dbReference>
<dbReference type="PROSITE" id="PS51707">
    <property type="entry name" value="CYTH"/>
    <property type="match status" value="1"/>
</dbReference>
<dbReference type="PANTHER" id="PTHR40114:SF1">
    <property type="entry name" value="SLR0698 PROTEIN"/>
    <property type="match status" value="1"/>
</dbReference>
<reference evidence="3 4" key="1">
    <citation type="submission" date="2018-10" db="EMBL/GenBank/DDBJ databases">
        <title>Draft Genome Sequence of Anaerotignum sp. KCTC 15736.</title>
        <authorList>
            <person name="Choi S.H."/>
            <person name="Kim J.S."/>
            <person name="Kang S.W."/>
            <person name="Lee J.S."/>
            <person name="Park S.H."/>
        </authorList>
    </citation>
    <scope>NUCLEOTIDE SEQUENCE [LARGE SCALE GENOMIC DNA]</scope>
    <source>
        <strain evidence="3 4">KCTC 15736</strain>
    </source>
</reference>
<protein>
    <submittedName>
        <fullName evidence="3">Adenylate cyclase</fullName>
    </submittedName>
</protein>
<dbReference type="AlphaFoldDB" id="A0A401LBS0"/>
<dbReference type="OrthoDB" id="9805588at2"/>
<gene>
    <name evidence="3" type="ORF">KGMB03357_06300</name>
</gene>
<organism evidence="3 4">
    <name type="scientific">Anaerotignum faecicola</name>
    <dbReference type="NCBI Taxonomy" id="2358141"/>
    <lineage>
        <taxon>Bacteria</taxon>
        <taxon>Bacillati</taxon>
        <taxon>Bacillota</taxon>
        <taxon>Clostridia</taxon>
        <taxon>Lachnospirales</taxon>
        <taxon>Anaerotignaceae</taxon>
        <taxon>Anaerotignum</taxon>
    </lineage>
</organism>
<dbReference type="InterPro" id="IPR033469">
    <property type="entry name" value="CYTH-like_dom_sf"/>
</dbReference>
<evidence type="ECO:0000256" key="1">
    <source>
        <dbReference type="PIRSR" id="PIRSR016487-1"/>
    </source>
</evidence>
<evidence type="ECO:0000313" key="3">
    <source>
        <dbReference type="EMBL" id="GCB28969.1"/>
    </source>
</evidence>
<comment type="caution">
    <text evidence="3">The sequence shown here is derived from an EMBL/GenBank/DDBJ whole genome shotgun (WGS) entry which is preliminary data.</text>
</comment>
<dbReference type="InterPro" id="IPR012042">
    <property type="entry name" value="NeuTTM/CthTTM-like"/>
</dbReference>
<name>A0A401LBS0_9FIRM</name>